<comment type="caution">
    <text evidence="2">The sequence shown here is derived from an EMBL/GenBank/DDBJ whole genome shotgun (WGS) entry which is preliminary data.</text>
</comment>
<accession>A0ABD4EFZ5</accession>
<name>A0ABD4EFZ5_STALU</name>
<dbReference type="InterPro" id="IPR036390">
    <property type="entry name" value="WH_DNA-bd_sf"/>
</dbReference>
<evidence type="ECO:0000259" key="1">
    <source>
        <dbReference type="Pfam" id="PF03551"/>
    </source>
</evidence>
<dbReference type="InterPro" id="IPR036388">
    <property type="entry name" value="WH-like_DNA-bd_sf"/>
</dbReference>
<dbReference type="PANTHER" id="PTHR43252:SF7">
    <property type="entry name" value="TRANSCRIPTIONAL REGULATOR YQJI"/>
    <property type="match status" value="1"/>
</dbReference>
<sequence length="195" mass="23065">MKIMFRRHLEGMRQGMAHFEQFDAGRGPRGFGNFGGFGGRHGGRDRFFKKGNLQFVILKMLEEESRHGYQIIKDLEERFKGFYSPSPGSVYPILQMLEDRDFVSISKDGNKKVYTITDEGKKFLEDNVDQDAFTKRLEQFKNVDFEELKAVREQMQTLFHEFMKASQQTLQDDKKKAEFDVFIQETKERLQQFYK</sequence>
<dbReference type="SUPFAM" id="SSF46785">
    <property type="entry name" value="Winged helix' DNA-binding domain"/>
    <property type="match status" value="1"/>
</dbReference>
<organism evidence="2 3">
    <name type="scientific">Staphylococcus lugdunensis</name>
    <dbReference type="NCBI Taxonomy" id="28035"/>
    <lineage>
        <taxon>Bacteria</taxon>
        <taxon>Bacillati</taxon>
        <taxon>Bacillota</taxon>
        <taxon>Bacilli</taxon>
        <taxon>Bacillales</taxon>
        <taxon>Staphylococcaceae</taxon>
        <taxon>Staphylococcus</taxon>
    </lineage>
</organism>
<dbReference type="AlphaFoldDB" id="A0ABD4EFZ5"/>
<evidence type="ECO:0000313" key="3">
    <source>
        <dbReference type="Proteomes" id="UP000070063"/>
    </source>
</evidence>
<reference evidence="2 3" key="1">
    <citation type="submission" date="2016-01" db="EMBL/GenBank/DDBJ databases">
        <authorList>
            <person name="Mitreva M."/>
            <person name="Pepin K.H."/>
            <person name="Mihindukulasuriya K.A."/>
            <person name="Fulton R."/>
            <person name="Fronick C."/>
            <person name="O'Laughlin M."/>
            <person name="Miner T."/>
            <person name="Herter B."/>
            <person name="Rosa B.A."/>
            <person name="Cordes M."/>
            <person name="Tomlinson C."/>
            <person name="Wollam A."/>
            <person name="Palsikar V.B."/>
            <person name="Mardis E.R."/>
            <person name="Wilson R.K."/>
        </authorList>
    </citation>
    <scope>NUCLEOTIDE SEQUENCE [LARGE SCALE GENOMIC DNA]</scope>
    <source>
        <strain evidence="2 3">MJR7738</strain>
    </source>
</reference>
<proteinExistence type="predicted"/>
<protein>
    <submittedName>
        <fullName evidence="2">Transcriptional regulator, PadR family</fullName>
    </submittedName>
</protein>
<gene>
    <name evidence="2" type="ORF">HMPREF3225_01152</name>
</gene>
<evidence type="ECO:0000313" key="2">
    <source>
        <dbReference type="EMBL" id="KXA38540.1"/>
    </source>
</evidence>
<dbReference type="Gene3D" id="1.10.10.10">
    <property type="entry name" value="Winged helix-like DNA-binding domain superfamily/Winged helix DNA-binding domain"/>
    <property type="match status" value="1"/>
</dbReference>
<dbReference type="PANTHER" id="PTHR43252">
    <property type="entry name" value="TRANSCRIPTIONAL REGULATOR YQJI"/>
    <property type="match status" value="1"/>
</dbReference>
<dbReference type="Pfam" id="PF03551">
    <property type="entry name" value="PadR"/>
    <property type="match status" value="1"/>
</dbReference>
<dbReference type="InterPro" id="IPR005149">
    <property type="entry name" value="Tscrpt_reg_PadR_N"/>
</dbReference>
<feature type="domain" description="Transcription regulator PadR N-terminal" evidence="1">
    <location>
        <begin position="57"/>
        <end position="125"/>
    </location>
</feature>
<dbReference type="EMBL" id="LRQI01000046">
    <property type="protein sequence ID" value="KXA38540.1"/>
    <property type="molecule type" value="Genomic_DNA"/>
</dbReference>
<dbReference type="Proteomes" id="UP000070063">
    <property type="component" value="Unassembled WGS sequence"/>
</dbReference>